<gene>
    <name evidence="10" type="ORF">FXF69_23680</name>
</gene>
<dbReference type="Gene3D" id="1.10.510.10">
    <property type="entry name" value="Transferase(Phosphotransferase) domain 1"/>
    <property type="match status" value="1"/>
</dbReference>
<dbReference type="GO" id="GO:0005524">
    <property type="term" value="F:ATP binding"/>
    <property type="evidence" value="ECO:0007669"/>
    <property type="project" value="UniProtKB-UniRule"/>
</dbReference>
<evidence type="ECO:0000313" key="10">
    <source>
        <dbReference type="EMBL" id="TYB43968.1"/>
    </source>
</evidence>
<feature type="binding site" evidence="7">
    <location>
        <position position="39"/>
    </location>
    <ligand>
        <name>ATP</name>
        <dbReference type="ChEBI" id="CHEBI:30616"/>
    </ligand>
</feature>
<dbReference type="PROSITE" id="PS50011">
    <property type="entry name" value="PROTEIN_KINASE_DOM"/>
    <property type="match status" value="1"/>
</dbReference>
<evidence type="ECO:0000256" key="8">
    <source>
        <dbReference type="SAM" id="MobiDB-lite"/>
    </source>
</evidence>
<dbReference type="EMBL" id="VSFG01000005">
    <property type="protein sequence ID" value="TYB43968.1"/>
    <property type="molecule type" value="Genomic_DNA"/>
</dbReference>
<dbReference type="CDD" id="cd14014">
    <property type="entry name" value="STKc_PknB_like"/>
    <property type="match status" value="1"/>
</dbReference>
<evidence type="ECO:0000256" key="6">
    <source>
        <dbReference type="ARBA" id="ARBA00022840"/>
    </source>
</evidence>
<name>A0A5D0NHV8_9ACTN</name>
<dbReference type="Gene3D" id="3.30.200.20">
    <property type="entry name" value="Phosphorylase Kinase, domain 1"/>
    <property type="match status" value="1"/>
</dbReference>
<keyword evidence="2" id="KW-0723">Serine/threonine-protein kinase</keyword>
<dbReference type="InterPro" id="IPR008271">
    <property type="entry name" value="Ser/Thr_kinase_AS"/>
</dbReference>
<dbReference type="RefSeq" id="WP_148344496.1">
    <property type="nucleotide sequence ID" value="NZ_VSFG01000005.1"/>
</dbReference>
<dbReference type="Proteomes" id="UP000323380">
    <property type="component" value="Unassembled WGS sequence"/>
</dbReference>
<evidence type="ECO:0000256" key="3">
    <source>
        <dbReference type="ARBA" id="ARBA00022679"/>
    </source>
</evidence>
<dbReference type="PANTHER" id="PTHR43289:SF6">
    <property type="entry name" value="SERINE_THREONINE-PROTEIN KINASE NEKL-3"/>
    <property type="match status" value="1"/>
</dbReference>
<dbReference type="InterPro" id="IPR017441">
    <property type="entry name" value="Protein_kinase_ATP_BS"/>
</dbReference>
<dbReference type="EC" id="2.7.11.1" evidence="1"/>
<evidence type="ECO:0000256" key="4">
    <source>
        <dbReference type="ARBA" id="ARBA00022741"/>
    </source>
</evidence>
<keyword evidence="3" id="KW-0808">Transferase</keyword>
<feature type="compositionally biased region" description="Pro residues" evidence="8">
    <location>
        <begin position="289"/>
        <end position="300"/>
    </location>
</feature>
<dbReference type="STRING" id="1220554.GCA_001552135_06805"/>
<evidence type="ECO:0000256" key="1">
    <source>
        <dbReference type="ARBA" id="ARBA00012513"/>
    </source>
</evidence>
<dbReference type="InterPro" id="IPR011009">
    <property type="entry name" value="Kinase-like_dom_sf"/>
</dbReference>
<evidence type="ECO:0000313" key="11">
    <source>
        <dbReference type="Proteomes" id="UP000323380"/>
    </source>
</evidence>
<evidence type="ECO:0000259" key="9">
    <source>
        <dbReference type="PROSITE" id="PS50011"/>
    </source>
</evidence>
<accession>A0A5D0NHV8</accession>
<dbReference type="AlphaFoldDB" id="A0A5D0NHV8"/>
<evidence type="ECO:0000256" key="7">
    <source>
        <dbReference type="PROSITE-ProRule" id="PRU10141"/>
    </source>
</evidence>
<evidence type="ECO:0000256" key="2">
    <source>
        <dbReference type="ARBA" id="ARBA00022527"/>
    </source>
</evidence>
<keyword evidence="4 7" id="KW-0547">Nucleotide-binding</keyword>
<dbReference type="SMART" id="SM00220">
    <property type="entry name" value="S_TKc"/>
    <property type="match status" value="1"/>
</dbReference>
<evidence type="ECO:0000256" key="5">
    <source>
        <dbReference type="ARBA" id="ARBA00022777"/>
    </source>
</evidence>
<dbReference type="GO" id="GO:0004674">
    <property type="term" value="F:protein serine/threonine kinase activity"/>
    <property type="evidence" value="ECO:0007669"/>
    <property type="project" value="UniProtKB-KW"/>
</dbReference>
<dbReference type="PROSITE" id="PS00108">
    <property type="entry name" value="PROTEIN_KINASE_ST"/>
    <property type="match status" value="1"/>
</dbReference>
<keyword evidence="5 10" id="KW-0418">Kinase</keyword>
<dbReference type="InterPro" id="IPR000719">
    <property type="entry name" value="Prot_kinase_dom"/>
</dbReference>
<keyword evidence="11" id="KW-1185">Reference proteome</keyword>
<reference evidence="10 11" key="1">
    <citation type="submission" date="2019-08" db="EMBL/GenBank/DDBJ databases">
        <title>Actinomadura sp. nov. CYP1-5 isolated from mountain soil.</title>
        <authorList>
            <person name="Songsumanus A."/>
            <person name="Kuncharoen N."/>
            <person name="Kudo T."/>
            <person name="Yuki M."/>
            <person name="Igarashi Y."/>
            <person name="Tanasupawat S."/>
        </authorList>
    </citation>
    <scope>NUCLEOTIDE SEQUENCE [LARGE SCALE GENOMIC DNA]</scope>
    <source>
        <strain evidence="10 11">JCM 14158</strain>
    </source>
</reference>
<proteinExistence type="predicted"/>
<keyword evidence="6 7" id="KW-0067">ATP-binding</keyword>
<sequence length="485" mass="51487">MRDRVLGERYRLLASLGRGGMGSVWLAEDLVLRRRVALKELINDRGAQHLDQGRRRVVREARALARLDHPSIVSVYDVFVEDGDPWIVMEYVRGRSLAELIDDGPLDERSTARIGLRVLSALDAAHRADVLHRDVKPSNIIVTDGGKVFLVDFGVAHVSGATSVTASRAVLGTLEFLAPERLVGDDAGPPADLWSLGVTLYCALEGRTPFKRSGDRHVAATMWAILHAAPEPPRAGPELADAIMGLLQRDPAARPRADALASVLRSVAAPAPARPKGPLTAPVRVNGAPEPPAPPAPVVAPPANEAARPPRPPAAAIRDAIAGRDRALAARVLRALPVPQAAHAVAECEPRHMGELLDALAADLRAASSVMRGMPAARAAAAIPYMERTKAAAALSAMSAKEGAGILRLADQRVAADILSTFPPDIASRYLEVMSVQRACAVLNHVPPVITAALLRACADGRADQILQGLNSPVRTQVLRHANDA</sequence>
<dbReference type="InterPro" id="IPR006668">
    <property type="entry name" value="Mg_transptr_MgtE_intracell_dom"/>
</dbReference>
<feature type="region of interest" description="Disordered" evidence="8">
    <location>
        <begin position="271"/>
        <end position="311"/>
    </location>
</feature>
<dbReference type="PROSITE" id="PS00107">
    <property type="entry name" value="PROTEIN_KINASE_ATP"/>
    <property type="match status" value="1"/>
</dbReference>
<organism evidence="10 11">
    <name type="scientific">Actinomadura chibensis</name>
    <dbReference type="NCBI Taxonomy" id="392828"/>
    <lineage>
        <taxon>Bacteria</taxon>
        <taxon>Bacillati</taxon>
        <taxon>Actinomycetota</taxon>
        <taxon>Actinomycetes</taxon>
        <taxon>Streptosporangiales</taxon>
        <taxon>Thermomonosporaceae</taxon>
        <taxon>Actinomadura</taxon>
    </lineage>
</organism>
<dbReference type="Pfam" id="PF00069">
    <property type="entry name" value="Pkinase"/>
    <property type="match status" value="1"/>
</dbReference>
<feature type="domain" description="Protein kinase" evidence="9">
    <location>
        <begin position="10"/>
        <end position="268"/>
    </location>
</feature>
<dbReference type="SUPFAM" id="SSF56112">
    <property type="entry name" value="Protein kinase-like (PK-like)"/>
    <property type="match status" value="1"/>
</dbReference>
<dbReference type="PANTHER" id="PTHR43289">
    <property type="entry name" value="MITOGEN-ACTIVATED PROTEIN KINASE KINASE KINASE 20-RELATED"/>
    <property type="match status" value="1"/>
</dbReference>
<comment type="caution">
    <text evidence="10">The sequence shown here is derived from an EMBL/GenBank/DDBJ whole genome shotgun (WGS) entry which is preliminary data.</text>
</comment>
<dbReference type="SUPFAM" id="SSF158791">
    <property type="entry name" value="MgtE N-terminal domain-like"/>
    <property type="match status" value="1"/>
</dbReference>
<dbReference type="Pfam" id="PF03448">
    <property type="entry name" value="MgtE_N"/>
    <property type="match status" value="1"/>
</dbReference>
<protein>
    <recommendedName>
        <fullName evidence="1">non-specific serine/threonine protein kinase</fullName>
        <ecNumber evidence="1">2.7.11.1</ecNumber>
    </recommendedName>
</protein>